<evidence type="ECO:0000313" key="1">
    <source>
        <dbReference type="EMBL" id="APM40205.1"/>
    </source>
</evidence>
<dbReference type="AlphaFoldDB" id="A0A1L5FB17"/>
<dbReference type="RefSeq" id="WP_073539804.1">
    <property type="nucleotide sequence ID" value="NZ_CP018335.1"/>
</dbReference>
<reference evidence="1 2" key="1">
    <citation type="submission" date="2016-12" db="EMBL/GenBank/DDBJ databases">
        <title>Complete genome sequence of Clostridium kluyveri JZZ isolated from the pit mud of a Chinese flavor liquor-making factory.</title>
        <authorList>
            <person name="Wang Y."/>
        </authorList>
    </citation>
    <scope>NUCLEOTIDE SEQUENCE [LARGE SCALE GENOMIC DNA]</scope>
    <source>
        <strain evidence="1 2">JZZ</strain>
    </source>
</reference>
<evidence type="ECO:0000313" key="2">
    <source>
        <dbReference type="Proteomes" id="UP000184604"/>
    </source>
</evidence>
<dbReference type="EMBL" id="CP018335">
    <property type="protein sequence ID" value="APM40205.1"/>
    <property type="molecule type" value="Genomic_DNA"/>
</dbReference>
<protein>
    <recommendedName>
        <fullName evidence="3">DUF3795 domain-containing protein</fullName>
    </recommendedName>
</protein>
<gene>
    <name evidence="1" type="ORF">BS101_16395</name>
</gene>
<proteinExistence type="predicted"/>
<name>A0A1L5FB17_CLOKL</name>
<evidence type="ECO:0008006" key="3">
    <source>
        <dbReference type="Google" id="ProtNLM"/>
    </source>
</evidence>
<accession>A0A1L5FB17</accession>
<sequence length="70" mass="8044">MNNIFLKKRIFGFCPKYNTKISISVKYQDVTTCDELTTHYQKIGYHCDKNACGGCNVKPCPIYENCSEII</sequence>
<dbReference type="Proteomes" id="UP000184604">
    <property type="component" value="Chromosome"/>
</dbReference>
<organism evidence="1 2">
    <name type="scientific">Clostridium kluyveri</name>
    <dbReference type="NCBI Taxonomy" id="1534"/>
    <lineage>
        <taxon>Bacteria</taxon>
        <taxon>Bacillati</taxon>
        <taxon>Bacillota</taxon>
        <taxon>Clostridia</taxon>
        <taxon>Eubacteriales</taxon>
        <taxon>Clostridiaceae</taxon>
        <taxon>Clostridium</taxon>
    </lineage>
</organism>